<dbReference type="SUPFAM" id="SSF55729">
    <property type="entry name" value="Acyl-CoA N-acyltransferases (Nat)"/>
    <property type="match status" value="1"/>
</dbReference>
<protein>
    <recommendedName>
        <fullName evidence="1">N-acetyltransferase domain-containing protein</fullName>
    </recommendedName>
</protein>
<organism evidence="2 3">
    <name type="scientific">Micavibrio aeruginosavorus</name>
    <dbReference type="NCBI Taxonomy" id="349221"/>
    <lineage>
        <taxon>Bacteria</taxon>
        <taxon>Pseudomonadati</taxon>
        <taxon>Bdellovibrionota</taxon>
        <taxon>Bdellovibrionia</taxon>
        <taxon>Bdellovibrionales</taxon>
        <taxon>Pseudobdellovibrionaceae</taxon>
        <taxon>Micavibrio</taxon>
    </lineage>
</organism>
<dbReference type="GO" id="GO:0016747">
    <property type="term" value="F:acyltransferase activity, transferring groups other than amino-acyl groups"/>
    <property type="evidence" value="ECO:0007669"/>
    <property type="project" value="InterPro"/>
</dbReference>
<evidence type="ECO:0000313" key="3">
    <source>
        <dbReference type="Proteomes" id="UP000249557"/>
    </source>
</evidence>
<feature type="domain" description="N-acetyltransferase" evidence="1">
    <location>
        <begin position="1"/>
        <end position="163"/>
    </location>
</feature>
<reference evidence="2 3" key="1">
    <citation type="submission" date="2017-08" db="EMBL/GenBank/DDBJ databases">
        <title>Infants hospitalized years apart are colonized by the same room-sourced microbial strains.</title>
        <authorList>
            <person name="Brooks B."/>
            <person name="Olm M.R."/>
            <person name="Firek B.A."/>
            <person name="Baker R."/>
            <person name="Thomas B.C."/>
            <person name="Morowitz M.J."/>
            <person name="Banfield J.F."/>
        </authorList>
    </citation>
    <scope>NUCLEOTIDE SEQUENCE [LARGE SCALE GENOMIC DNA]</scope>
    <source>
        <strain evidence="2">S2_018_000_R2_104</strain>
    </source>
</reference>
<evidence type="ECO:0000259" key="1">
    <source>
        <dbReference type="PROSITE" id="PS51186"/>
    </source>
</evidence>
<dbReference type="InterPro" id="IPR016181">
    <property type="entry name" value="Acyl_CoA_acyltransferase"/>
</dbReference>
<comment type="caution">
    <text evidence="2">The sequence shown here is derived from an EMBL/GenBank/DDBJ whole genome shotgun (WGS) entry which is preliminary data.</text>
</comment>
<accession>A0A2W5BZP8</accession>
<proteinExistence type="predicted"/>
<dbReference type="PROSITE" id="PS51186">
    <property type="entry name" value="GNAT"/>
    <property type="match status" value="1"/>
</dbReference>
<evidence type="ECO:0000313" key="2">
    <source>
        <dbReference type="EMBL" id="PZO88541.1"/>
    </source>
</evidence>
<dbReference type="CDD" id="cd04301">
    <property type="entry name" value="NAT_SF"/>
    <property type="match status" value="1"/>
</dbReference>
<dbReference type="EMBL" id="QFNK01000014">
    <property type="protein sequence ID" value="PZO88541.1"/>
    <property type="molecule type" value="Genomic_DNA"/>
</dbReference>
<gene>
    <name evidence="2" type="ORF">DI626_01550</name>
</gene>
<dbReference type="InterPro" id="IPR000182">
    <property type="entry name" value="GNAT_dom"/>
</dbReference>
<dbReference type="Pfam" id="PF00583">
    <property type="entry name" value="Acetyltransf_1"/>
    <property type="match status" value="1"/>
</dbReference>
<dbReference type="AlphaFoldDB" id="A0A2W5BZP8"/>
<dbReference type="Proteomes" id="UP000249557">
    <property type="component" value="Unassembled WGS sequence"/>
</dbReference>
<sequence>MRVKQFNAKDWRQYRAIRLEALSRHADVYGNSLELEQSWSDEDWHDMVGDARHAFFGLYDGDELVGCTAVFTDRNDISGKTALLAGSYIRQDYRGRGLSRKLYDARLEWIRASKRFDAAVVGHKEGNEVSRRANQAFGFTHSRTEEKTWGDGSKGTIHIYTMRLK</sequence>
<name>A0A2W5BZP8_9BACT</name>
<dbReference type="Gene3D" id="3.40.630.30">
    <property type="match status" value="1"/>
</dbReference>